<keyword evidence="4" id="KW-0234">DNA repair</keyword>
<keyword evidence="6" id="KW-1185">Reference proteome</keyword>
<dbReference type="PANTHER" id="PTHR10429">
    <property type="entry name" value="DNA-3-METHYLADENINE GLYCOSYLASE"/>
    <property type="match status" value="1"/>
</dbReference>
<comment type="caution">
    <text evidence="5">The sequence shown here is derived from an EMBL/GenBank/DDBJ whole genome shotgun (WGS) entry which is preliminary data.</text>
</comment>
<gene>
    <name evidence="5" type="ORF">J2X01_003084</name>
</gene>
<protein>
    <submittedName>
        <fullName evidence="5">3-methyladenine DNA glycosylase Mpg</fullName>
    </submittedName>
</protein>
<dbReference type="InterPro" id="IPR011034">
    <property type="entry name" value="Formyl_transferase-like_C_sf"/>
</dbReference>
<evidence type="ECO:0000313" key="5">
    <source>
        <dbReference type="EMBL" id="MDR7083784.1"/>
    </source>
</evidence>
<dbReference type="Proteomes" id="UP001252243">
    <property type="component" value="Unassembled WGS sequence"/>
</dbReference>
<evidence type="ECO:0000256" key="4">
    <source>
        <dbReference type="ARBA" id="ARBA00023204"/>
    </source>
</evidence>
<evidence type="ECO:0000256" key="1">
    <source>
        <dbReference type="ARBA" id="ARBA00009232"/>
    </source>
</evidence>
<name>A0ABU1UF18_9MICC</name>
<sequence length="68" mass="7243">MLGCVLQRTDGDGTVSVRITEVEAYVGERDPGAHAYRGKTNRNNTMFGPAGHILGTPYVTSRAVGPSH</sequence>
<dbReference type="EMBL" id="JAVDVQ010000014">
    <property type="protein sequence ID" value="MDR7083784.1"/>
    <property type="molecule type" value="Genomic_DNA"/>
</dbReference>
<keyword evidence="2" id="KW-0227">DNA damage</keyword>
<evidence type="ECO:0000313" key="6">
    <source>
        <dbReference type="Proteomes" id="UP001252243"/>
    </source>
</evidence>
<proteinExistence type="inferred from homology"/>
<keyword evidence="3" id="KW-0378">Hydrolase</keyword>
<accession>A0ABU1UF18</accession>
<dbReference type="InterPro" id="IPR003180">
    <property type="entry name" value="MPG"/>
</dbReference>
<comment type="similarity">
    <text evidence="1">Belongs to the DNA glycosylase MPG family.</text>
</comment>
<organism evidence="5 6">
    <name type="scientific">Arthrobacter ginsengisoli</name>
    <dbReference type="NCBI Taxonomy" id="1356565"/>
    <lineage>
        <taxon>Bacteria</taxon>
        <taxon>Bacillati</taxon>
        <taxon>Actinomycetota</taxon>
        <taxon>Actinomycetes</taxon>
        <taxon>Micrococcales</taxon>
        <taxon>Micrococcaceae</taxon>
        <taxon>Arthrobacter</taxon>
    </lineage>
</organism>
<reference evidence="5 6" key="1">
    <citation type="submission" date="2023-07" db="EMBL/GenBank/DDBJ databases">
        <title>Sorghum-associated microbial communities from plants grown in Nebraska, USA.</title>
        <authorList>
            <person name="Schachtman D."/>
        </authorList>
    </citation>
    <scope>NUCLEOTIDE SEQUENCE [LARGE SCALE GENOMIC DNA]</scope>
    <source>
        <strain evidence="5 6">BE167</strain>
    </source>
</reference>
<dbReference type="SUPFAM" id="SSF50486">
    <property type="entry name" value="FMT C-terminal domain-like"/>
    <property type="match status" value="1"/>
</dbReference>
<evidence type="ECO:0000256" key="2">
    <source>
        <dbReference type="ARBA" id="ARBA00022763"/>
    </source>
</evidence>
<dbReference type="InterPro" id="IPR036995">
    <property type="entry name" value="MPG_sf"/>
</dbReference>
<evidence type="ECO:0000256" key="3">
    <source>
        <dbReference type="ARBA" id="ARBA00022801"/>
    </source>
</evidence>
<dbReference type="Pfam" id="PF02245">
    <property type="entry name" value="Pur_DNA_glyco"/>
    <property type="match status" value="1"/>
</dbReference>
<dbReference type="Gene3D" id="3.10.300.10">
    <property type="entry name" value="Methylpurine-DNA glycosylase (MPG)"/>
    <property type="match status" value="1"/>
</dbReference>
<dbReference type="PANTHER" id="PTHR10429:SF0">
    <property type="entry name" value="DNA-3-METHYLADENINE GLYCOSYLASE"/>
    <property type="match status" value="1"/>
</dbReference>